<accession>A0A0M4QZY9</accession>
<keyword evidence="2" id="KW-0812">Transmembrane</keyword>
<dbReference type="PATRIC" id="fig|656366.3.peg.2985"/>
<keyword evidence="2" id="KW-1133">Transmembrane helix</keyword>
<dbReference type="EMBL" id="CP012677">
    <property type="protein sequence ID" value="ALE93152.1"/>
    <property type="molecule type" value="Genomic_DNA"/>
</dbReference>
<dbReference type="Pfam" id="PF14012">
    <property type="entry name" value="DUF4229"/>
    <property type="match status" value="1"/>
</dbReference>
<reference evidence="4" key="1">
    <citation type="submission" date="2015-09" db="EMBL/GenBank/DDBJ databases">
        <title>Complete genome of Arthrobacter alpinus strain R3.8.</title>
        <authorList>
            <person name="See-Too W.S."/>
            <person name="Chan K.G."/>
        </authorList>
    </citation>
    <scope>NUCLEOTIDE SEQUENCE [LARGE SCALE GENOMIC DNA]</scope>
    <source>
        <strain evidence="4">R3.8</strain>
    </source>
</reference>
<proteinExistence type="predicted"/>
<dbReference type="KEGG" id="aaq:AOC05_13835"/>
<gene>
    <name evidence="3" type="ORF">AOC05_13835</name>
</gene>
<evidence type="ECO:0000256" key="2">
    <source>
        <dbReference type="SAM" id="Phobius"/>
    </source>
</evidence>
<evidence type="ECO:0000313" key="4">
    <source>
        <dbReference type="Proteomes" id="UP000062833"/>
    </source>
</evidence>
<organism evidence="3 4">
    <name type="scientific">Arthrobacter alpinus</name>
    <dbReference type="NCBI Taxonomy" id="656366"/>
    <lineage>
        <taxon>Bacteria</taxon>
        <taxon>Bacillati</taxon>
        <taxon>Actinomycetota</taxon>
        <taxon>Actinomycetes</taxon>
        <taxon>Micrococcales</taxon>
        <taxon>Micrococcaceae</taxon>
        <taxon>Arthrobacter</taxon>
    </lineage>
</organism>
<name>A0A0M4QZY9_9MICC</name>
<keyword evidence="2" id="KW-0472">Membrane</keyword>
<evidence type="ECO:0000313" key="3">
    <source>
        <dbReference type="EMBL" id="ALE93152.1"/>
    </source>
</evidence>
<keyword evidence="4" id="KW-1185">Reference proteome</keyword>
<evidence type="ECO:0008006" key="5">
    <source>
        <dbReference type="Google" id="ProtNLM"/>
    </source>
</evidence>
<evidence type="ECO:0000256" key="1">
    <source>
        <dbReference type="SAM" id="MobiDB-lite"/>
    </source>
</evidence>
<feature type="transmembrane region" description="Helical" evidence="2">
    <location>
        <begin position="31"/>
        <end position="48"/>
    </location>
</feature>
<feature type="region of interest" description="Disordered" evidence="1">
    <location>
        <begin position="83"/>
        <end position="106"/>
    </location>
</feature>
<dbReference type="Proteomes" id="UP000062833">
    <property type="component" value="Chromosome"/>
</dbReference>
<feature type="transmembrane region" description="Helical" evidence="2">
    <location>
        <begin position="7"/>
        <end position="25"/>
    </location>
</feature>
<protein>
    <recommendedName>
        <fullName evidence="5">DUF4229 domain-containing protein</fullName>
    </recommendedName>
</protein>
<sequence>MAFFKYSLFRGVLFLALFLGAYYLLGLSPLAAALIAAFGAFVVSFIFLRKQRDGATAVIAERMAPNATTTQSTGALADAEAEDSLIDSHPDVQVDADRPSKTRTAE</sequence>
<dbReference type="RefSeq" id="WP_062007740.1">
    <property type="nucleotide sequence ID" value="NZ_CP012677.1"/>
</dbReference>
<feature type="compositionally biased region" description="Basic and acidic residues" evidence="1">
    <location>
        <begin position="86"/>
        <end position="106"/>
    </location>
</feature>
<dbReference type="InterPro" id="IPR025323">
    <property type="entry name" value="DUF4229"/>
</dbReference>
<dbReference type="AlphaFoldDB" id="A0A0M4QZY9"/>